<protein>
    <submittedName>
        <fullName evidence="1">Uncharacterized protein</fullName>
    </submittedName>
</protein>
<keyword evidence="2" id="KW-1185">Reference proteome</keyword>
<dbReference type="EMBL" id="LXQA010254830">
    <property type="protein sequence ID" value="MCI38354.1"/>
    <property type="molecule type" value="Genomic_DNA"/>
</dbReference>
<name>A0A392RQI5_9FABA</name>
<comment type="caution">
    <text evidence="1">The sequence shown here is derived from an EMBL/GenBank/DDBJ whole genome shotgun (WGS) entry which is preliminary data.</text>
</comment>
<feature type="non-terminal residue" evidence="1">
    <location>
        <position position="1"/>
    </location>
</feature>
<evidence type="ECO:0000313" key="2">
    <source>
        <dbReference type="Proteomes" id="UP000265520"/>
    </source>
</evidence>
<accession>A0A392RQI5</accession>
<sequence>GAANDRWWLWGDNIAEMSYPTCDAFAL</sequence>
<organism evidence="1 2">
    <name type="scientific">Trifolium medium</name>
    <dbReference type="NCBI Taxonomy" id="97028"/>
    <lineage>
        <taxon>Eukaryota</taxon>
        <taxon>Viridiplantae</taxon>
        <taxon>Streptophyta</taxon>
        <taxon>Embryophyta</taxon>
        <taxon>Tracheophyta</taxon>
        <taxon>Spermatophyta</taxon>
        <taxon>Magnoliopsida</taxon>
        <taxon>eudicotyledons</taxon>
        <taxon>Gunneridae</taxon>
        <taxon>Pentapetalae</taxon>
        <taxon>rosids</taxon>
        <taxon>fabids</taxon>
        <taxon>Fabales</taxon>
        <taxon>Fabaceae</taxon>
        <taxon>Papilionoideae</taxon>
        <taxon>50 kb inversion clade</taxon>
        <taxon>NPAAA clade</taxon>
        <taxon>Hologalegina</taxon>
        <taxon>IRL clade</taxon>
        <taxon>Trifolieae</taxon>
        <taxon>Trifolium</taxon>
    </lineage>
</organism>
<evidence type="ECO:0000313" key="1">
    <source>
        <dbReference type="EMBL" id="MCI38354.1"/>
    </source>
</evidence>
<reference evidence="1 2" key="1">
    <citation type="journal article" date="2018" name="Front. Plant Sci.">
        <title>Red Clover (Trifolium pratense) and Zigzag Clover (T. medium) - A Picture of Genomic Similarities and Differences.</title>
        <authorList>
            <person name="Dluhosova J."/>
            <person name="Istvanek J."/>
            <person name="Nedelnik J."/>
            <person name="Repkova J."/>
        </authorList>
    </citation>
    <scope>NUCLEOTIDE SEQUENCE [LARGE SCALE GENOMIC DNA]</scope>
    <source>
        <strain evidence="2">cv. 10/8</strain>
        <tissue evidence="1">Leaf</tissue>
    </source>
</reference>
<proteinExistence type="predicted"/>
<dbReference type="AlphaFoldDB" id="A0A392RQI5"/>
<dbReference type="Proteomes" id="UP000265520">
    <property type="component" value="Unassembled WGS sequence"/>
</dbReference>